<keyword evidence="3" id="KW-0677">Repeat</keyword>
<dbReference type="PANTHER" id="PTHR16515">
    <property type="entry name" value="PR DOMAIN ZINC FINGER PROTEIN"/>
    <property type="match status" value="1"/>
</dbReference>
<evidence type="ECO:0000256" key="4">
    <source>
        <dbReference type="ARBA" id="ARBA00022771"/>
    </source>
</evidence>
<evidence type="ECO:0000256" key="6">
    <source>
        <dbReference type="ARBA" id="ARBA00023242"/>
    </source>
</evidence>
<evidence type="ECO:0000313" key="9">
    <source>
        <dbReference type="EMBL" id="GFO13608.1"/>
    </source>
</evidence>
<keyword evidence="4 7" id="KW-0863">Zinc-finger</keyword>
<dbReference type="EMBL" id="BLXT01004491">
    <property type="protein sequence ID" value="GFO13608.1"/>
    <property type="molecule type" value="Genomic_DNA"/>
</dbReference>
<dbReference type="GO" id="GO:0005634">
    <property type="term" value="C:nucleus"/>
    <property type="evidence" value="ECO:0007669"/>
    <property type="project" value="UniProtKB-SubCell"/>
</dbReference>
<dbReference type="SMART" id="SM00355">
    <property type="entry name" value="ZnF_C2H2"/>
    <property type="match status" value="3"/>
</dbReference>
<keyword evidence="2" id="KW-0479">Metal-binding</keyword>
<dbReference type="GO" id="GO:0008270">
    <property type="term" value="F:zinc ion binding"/>
    <property type="evidence" value="ECO:0007669"/>
    <property type="project" value="UniProtKB-KW"/>
</dbReference>
<dbReference type="PANTHER" id="PTHR16515:SF49">
    <property type="entry name" value="GASTRULA ZINC FINGER PROTEIN XLCGF49.1-LIKE-RELATED"/>
    <property type="match status" value="1"/>
</dbReference>
<accession>A0AAV4B3B4</accession>
<dbReference type="InterPro" id="IPR013087">
    <property type="entry name" value="Znf_C2H2_type"/>
</dbReference>
<dbReference type="Gene3D" id="3.30.160.60">
    <property type="entry name" value="Classic Zinc Finger"/>
    <property type="match status" value="2"/>
</dbReference>
<keyword evidence="6" id="KW-0539">Nucleus</keyword>
<sequence>MQYNDYYGDISQRGQGADYGQMGGSNQIDYYQGGAGVAADGSAGDSTVNAVLGTSQNSEKSKPDLLTSSDVCSPRGSSAPCWCYMCDKRFESDVQLVNHLRLHSFQKPFHCKKCSLPFMYRSTLKRHENVCGDKGTIKRHFCSLCKRSFTYRHDLKRHCLTLHGFVTEG</sequence>
<keyword evidence="10" id="KW-1185">Reference proteome</keyword>
<dbReference type="PROSITE" id="PS50157">
    <property type="entry name" value="ZINC_FINGER_C2H2_2"/>
    <property type="match status" value="2"/>
</dbReference>
<dbReference type="Pfam" id="PF12874">
    <property type="entry name" value="zf-met"/>
    <property type="match status" value="1"/>
</dbReference>
<evidence type="ECO:0000259" key="8">
    <source>
        <dbReference type="PROSITE" id="PS50157"/>
    </source>
</evidence>
<dbReference type="AlphaFoldDB" id="A0AAV4B3B4"/>
<evidence type="ECO:0000256" key="2">
    <source>
        <dbReference type="ARBA" id="ARBA00022723"/>
    </source>
</evidence>
<gene>
    <name evidence="9" type="ORF">PoB_004011300</name>
</gene>
<feature type="domain" description="C2H2-type" evidence="8">
    <location>
        <begin position="81"/>
        <end position="108"/>
    </location>
</feature>
<evidence type="ECO:0000256" key="1">
    <source>
        <dbReference type="ARBA" id="ARBA00004123"/>
    </source>
</evidence>
<evidence type="ECO:0000256" key="3">
    <source>
        <dbReference type="ARBA" id="ARBA00022737"/>
    </source>
</evidence>
<reference evidence="9 10" key="1">
    <citation type="journal article" date="2021" name="Elife">
        <title>Chloroplast acquisition without the gene transfer in kleptoplastic sea slugs, Plakobranchus ocellatus.</title>
        <authorList>
            <person name="Maeda T."/>
            <person name="Takahashi S."/>
            <person name="Yoshida T."/>
            <person name="Shimamura S."/>
            <person name="Takaki Y."/>
            <person name="Nagai Y."/>
            <person name="Toyoda A."/>
            <person name="Suzuki Y."/>
            <person name="Arimoto A."/>
            <person name="Ishii H."/>
            <person name="Satoh N."/>
            <person name="Nishiyama T."/>
            <person name="Hasebe M."/>
            <person name="Maruyama T."/>
            <person name="Minagawa J."/>
            <person name="Obokata J."/>
            <person name="Shigenobu S."/>
        </authorList>
    </citation>
    <scope>NUCLEOTIDE SEQUENCE [LARGE SCALE GENOMIC DNA]</scope>
</reference>
<organism evidence="9 10">
    <name type="scientific">Plakobranchus ocellatus</name>
    <dbReference type="NCBI Taxonomy" id="259542"/>
    <lineage>
        <taxon>Eukaryota</taxon>
        <taxon>Metazoa</taxon>
        <taxon>Spiralia</taxon>
        <taxon>Lophotrochozoa</taxon>
        <taxon>Mollusca</taxon>
        <taxon>Gastropoda</taxon>
        <taxon>Heterobranchia</taxon>
        <taxon>Euthyneura</taxon>
        <taxon>Panpulmonata</taxon>
        <taxon>Sacoglossa</taxon>
        <taxon>Placobranchoidea</taxon>
        <taxon>Plakobranchidae</taxon>
        <taxon>Plakobranchus</taxon>
    </lineage>
</organism>
<proteinExistence type="predicted"/>
<dbReference type="InterPro" id="IPR036236">
    <property type="entry name" value="Znf_C2H2_sf"/>
</dbReference>
<feature type="domain" description="C2H2-type" evidence="8">
    <location>
        <begin position="140"/>
        <end position="163"/>
    </location>
</feature>
<keyword evidence="5" id="KW-0862">Zinc</keyword>
<dbReference type="InterPro" id="IPR050331">
    <property type="entry name" value="Zinc_finger"/>
</dbReference>
<comment type="caution">
    <text evidence="9">The sequence shown here is derived from an EMBL/GenBank/DDBJ whole genome shotgun (WGS) entry which is preliminary data.</text>
</comment>
<dbReference type="PROSITE" id="PS00028">
    <property type="entry name" value="ZINC_FINGER_C2H2_1"/>
    <property type="match status" value="2"/>
</dbReference>
<evidence type="ECO:0000313" key="10">
    <source>
        <dbReference type="Proteomes" id="UP000735302"/>
    </source>
</evidence>
<dbReference type="GO" id="GO:0010468">
    <property type="term" value="P:regulation of gene expression"/>
    <property type="evidence" value="ECO:0007669"/>
    <property type="project" value="TreeGrafter"/>
</dbReference>
<name>A0AAV4B3B4_9GAST</name>
<dbReference type="SUPFAM" id="SSF57667">
    <property type="entry name" value="beta-beta-alpha zinc fingers"/>
    <property type="match status" value="1"/>
</dbReference>
<protein>
    <submittedName>
        <fullName evidence="9">Zinc finger protein 112-like protein</fullName>
    </submittedName>
</protein>
<evidence type="ECO:0000256" key="7">
    <source>
        <dbReference type="PROSITE-ProRule" id="PRU00042"/>
    </source>
</evidence>
<dbReference type="Proteomes" id="UP000735302">
    <property type="component" value="Unassembled WGS sequence"/>
</dbReference>
<comment type="subcellular location">
    <subcellularLocation>
        <location evidence="1">Nucleus</location>
    </subcellularLocation>
</comment>
<evidence type="ECO:0000256" key="5">
    <source>
        <dbReference type="ARBA" id="ARBA00022833"/>
    </source>
</evidence>